<feature type="transmembrane region" description="Helical" evidence="7">
    <location>
        <begin position="256"/>
        <end position="281"/>
    </location>
</feature>
<dbReference type="InterPro" id="IPR032818">
    <property type="entry name" value="DedA-like"/>
</dbReference>
<dbReference type="PANTHER" id="PTHR30353">
    <property type="entry name" value="INNER MEMBRANE PROTEIN DEDA-RELATED"/>
    <property type="match status" value="1"/>
</dbReference>
<feature type="transmembrane region" description="Helical" evidence="7">
    <location>
        <begin position="288"/>
        <end position="306"/>
    </location>
</feature>
<comment type="similarity">
    <text evidence="2">Belongs to the DedA family.</text>
</comment>
<protein>
    <submittedName>
        <fullName evidence="9">DedA:phosphoesterase, PA-phosphatase related protein</fullName>
    </submittedName>
</protein>
<accession>A0A2K8KUK3</accession>
<feature type="domain" description="VTT" evidence="8">
    <location>
        <begin position="31"/>
        <end position="155"/>
    </location>
</feature>
<evidence type="ECO:0000256" key="2">
    <source>
        <dbReference type="ARBA" id="ARBA00010792"/>
    </source>
</evidence>
<feature type="transmembrane region" description="Helical" evidence="7">
    <location>
        <begin position="52"/>
        <end position="74"/>
    </location>
</feature>
<feature type="transmembrane region" description="Helical" evidence="7">
    <location>
        <begin position="133"/>
        <end position="153"/>
    </location>
</feature>
<evidence type="ECO:0000256" key="1">
    <source>
        <dbReference type="ARBA" id="ARBA00004651"/>
    </source>
</evidence>
<keyword evidence="10" id="KW-1185">Reference proteome</keyword>
<comment type="subcellular location">
    <subcellularLocation>
        <location evidence="1">Cell membrane</location>
        <topology evidence="1">Multi-pass membrane protein</topology>
    </subcellularLocation>
</comment>
<sequence>MNWIAEYPALLLTALWLVAFLESFALLGILVPGIVLLFSLSALANHIGIGPLALLIAGGTGALCGDLISFFIGFRLKNRLYQWSWVARHKNWIQHGEWFFHRWGWLSVIIARFLGPLRPVIPMIAGTLGMPGRLFAPLSAVTALAWAPAYLLPGYYTGELSQLWILQPLGTRALIVYALTTMVATGGALVIYHHTHPERLHGLGWLTREQADRWPISALLLLGVTTAAFMALWALSPLSQDSLFLDYSVSWHGADLWLAATALTNSSLVYLEFGMIAIWLALSGQVRLAFMAVSGFCILVITSSRFARHYLVADQVEAFFELSLLTFFLGFLANLINNPKHGLRRWPVYFATSQLILLALAGQLSAGRLTLSSCGLALFMALCFNAVLRVWWRTLDLPYTDRTPTALMITLLLLNLSFLLLAS</sequence>
<dbReference type="AlphaFoldDB" id="A0A2K8KUK3"/>
<feature type="transmembrane region" description="Helical" evidence="7">
    <location>
        <begin position="370"/>
        <end position="392"/>
    </location>
</feature>
<evidence type="ECO:0000256" key="4">
    <source>
        <dbReference type="ARBA" id="ARBA00022692"/>
    </source>
</evidence>
<feature type="transmembrane region" description="Helical" evidence="7">
    <location>
        <begin position="214"/>
        <end position="236"/>
    </location>
</feature>
<name>A0A2K8KUK3_9GAMM</name>
<dbReference type="RefSeq" id="WP_100258001.1">
    <property type="nucleotide sequence ID" value="NZ_CP011797.1"/>
</dbReference>
<evidence type="ECO:0000313" key="9">
    <source>
        <dbReference type="EMBL" id="ATX77769.1"/>
    </source>
</evidence>
<dbReference type="Pfam" id="PF09335">
    <property type="entry name" value="VTT_dom"/>
    <property type="match status" value="1"/>
</dbReference>
<dbReference type="KEGG" id="rfo:REIFOR_02645"/>
<gene>
    <name evidence="9" type="primary">dedA</name>
    <name evidence="9" type="ORF">REIFOR_02645</name>
</gene>
<feature type="transmembrane region" description="Helical" evidence="7">
    <location>
        <begin position="173"/>
        <end position="193"/>
    </location>
</feature>
<reference evidence="9 10" key="1">
    <citation type="journal article" date="2017" name="Environ. Microbiol.">
        <title>Genomic and physiological analyses of 'Reinekea forsetii' reveal a versatile opportunistic lifestyle during spring algae blooms.</title>
        <authorList>
            <person name="Avci B."/>
            <person name="Hahnke R.L."/>
            <person name="Chafee M."/>
            <person name="Fischer T."/>
            <person name="Gruber-Vodicka H."/>
            <person name="Tegetmeyer H.E."/>
            <person name="Harder J."/>
            <person name="Fuchs B.M."/>
            <person name="Amann R.I."/>
            <person name="Teeling H."/>
        </authorList>
    </citation>
    <scope>NUCLEOTIDE SEQUENCE [LARGE SCALE GENOMIC DNA]</scope>
    <source>
        <strain evidence="9 10">Hel1_31_D35</strain>
    </source>
</reference>
<evidence type="ECO:0000313" key="10">
    <source>
        <dbReference type="Proteomes" id="UP000229757"/>
    </source>
</evidence>
<feature type="transmembrane region" description="Helical" evidence="7">
    <location>
        <begin position="404"/>
        <end position="422"/>
    </location>
</feature>
<evidence type="ECO:0000256" key="7">
    <source>
        <dbReference type="SAM" id="Phobius"/>
    </source>
</evidence>
<keyword evidence="3" id="KW-1003">Cell membrane</keyword>
<keyword evidence="6 7" id="KW-0472">Membrane</keyword>
<evidence type="ECO:0000256" key="3">
    <source>
        <dbReference type="ARBA" id="ARBA00022475"/>
    </source>
</evidence>
<dbReference type="OrthoDB" id="9780918at2"/>
<evidence type="ECO:0000256" key="6">
    <source>
        <dbReference type="ARBA" id="ARBA00023136"/>
    </source>
</evidence>
<dbReference type="InterPro" id="IPR032816">
    <property type="entry name" value="VTT_dom"/>
</dbReference>
<feature type="transmembrane region" description="Helical" evidence="7">
    <location>
        <begin position="318"/>
        <end position="336"/>
    </location>
</feature>
<evidence type="ECO:0000256" key="5">
    <source>
        <dbReference type="ARBA" id="ARBA00022989"/>
    </source>
</evidence>
<dbReference type="PANTHER" id="PTHR30353:SF15">
    <property type="entry name" value="INNER MEMBRANE PROTEIN YABI"/>
    <property type="match status" value="1"/>
</dbReference>
<keyword evidence="5 7" id="KW-1133">Transmembrane helix</keyword>
<feature type="transmembrane region" description="Helical" evidence="7">
    <location>
        <begin position="15"/>
        <end position="40"/>
    </location>
</feature>
<dbReference type="Proteomes" id="UP000229757">
    <property type="component" value="Chromosome"/>
</dbReference>
<organism evidence="9 10">
    <name type="scientific">Reinekea forsetii</name>
    <dbReference type="NCBI Taxonomy" id="1336806"/>
    <lineage>
        <taxon>Bacteria</taxon>
        <taxon>Pseudomonadati</taxon>
        <taxon>Pseudomonadota</taxon>
        <taxon>Gammaproteobacteria</taxon>
        <taxon>Oceanospirillales</taxon>
        <taxon>Saccharospirillaceae</taxon>
        <taxon>Reinekea</taxon>
    </lineage>
</organism>
<keyword evidence="4 7" id="KW-0812">Transmembrane</keyword>
<dbReference type="EMBL" id="CP011797">
    <property type="protein sequence ID" value="ATX77769.1"/>
    <property type="molecule type" value="Genomic_DNA"/>
</dbReference>
<proteinExistence type="inferred from homology"/>
<dbReference type="GO" id="GO:0005886">
    <property type="term" value="C:plasma membrane"/>
    <property type="evidence" value="ECO:0007669"/>
    <property type="project" value="UniProtKB-SubCell"/>
</dbReference>
<evidence type="ECO:0000259" key="8">
    <source>
        <dbReference type="Pfam" id="PF09335"/>
    </source>
</evidence>